<dbReference type="Proteomes" id="UP000700334">
    <property type="component" value="Unassembled WGS sequence"/>
</dbReference>
<dbReference type="Pfam" id="PF08584">
    <property type="entry name" value="Ribonuc_P_40"/>
    <property type="match status" value="1"/>
</dbReference>
<dbReference type="InterPro" id="IPR013893">
    <property type="entry name" value="RNase_P_Rpp40"/>
</dbReference>
<dbReference type="PANTHER" id="PTHR15396:SF1">
    <property type="entry name" value="RIBONUCLEASE P PROTEIN SUBUNIT P40"/>
    <property type="match status" value="1"/>
</dbReference>
<dbReference type="GO" id="GO:0000171">
    <property type="term" value="F:ribonuclease MRP activity"/>
    <property type="evidence" value="ECO:0007669"/>
    <property type="project" value="TreeGrafter"/>
</dbReference>
<dbReference type="EMBL" id="JAGFMF010012119">
    <property type="protein sequence ID" value="KAG8507220.1"/>
    <property type="molecule type" value="Genomic_DNA"/>
</dbReference>
<dbReference type="OrthoDB" id="63112at2759"/>
<evidence type="ECO:0000313" key="2">
    <source>
        <dbReference type="EMBL" id="KAG8507220.1"/>
    </source>
</evidence>
<protein>
    <submittedName>
        <fullName evidence="2">Ribonuclease P protein subunit p40</fullName>
    </submittedName>
</protein>
<sequence length="198" mass="21557">STSLCVHYTRLCNTSIREGSCCAPTHDANVGKGSTRALLPKAKLILSLDKDTYEETGLQVVHLRIPVQTNHSDVILFQLAYSRTSAQTSPEHRDGPAVPGAVEQCPQGTGGGSGVSSAPAESGSLFISTDLNNEPNNFLSTSKHISSVGQARCRFKDLWVALSPGEKMNMVFRTKEIIYTTLRFLTVRTTDFRWLLAS</sequence>
<evidence type="ECO:0000256" key="1">
    <source>
        <dbReference type="SAM" id="MobiDB-lite"/>
    </source>
</evidence>
<dbReference type="GO" id="GO:0000447">
    <property type="term" value="P:endonucleolytic cleavage in ITS1 to separate SSU-rRNA from 5.8S rRNA and LSU-rRNA from tricistronic rRNA transcript (SSU-rRNA, 5.8S rRNA, LSU-rRNA)"/>
    <property type="evidence" value="ECO:0007669"/>
    <property type="project" value="TreeGrafter"/>
</dbReference>
<feature type="region of interest" description="Disordered" evidence="1">
    <location>
        <begin position="86"/>
        <end position="120"/>
    </location>
</feature>
<evidence type="ECO:0000313" key="3">
    <source>
        <dbReference type="Proteomes" id="UP000700334"/>
    </source>
</evidence>
<comment type="caution">
    <text evidence="2">The sequence shown here is derived from an EMBL/GenBank/DDBJ whole genome shotgun (WGS) entry which is preliminary data.</text>
</comment>
<proteinExistence type="predicted"/>
<name>A0A8J5ZYN8_GALPY</name>
<dbReference type="GO" id="GO:0000172">
    <property type="term" value="C:ribonuclease MRP complex"/>
    <property type="evidence" value="ECO:0007669"/>
    <property type="project" value="TreeGrafter"/>
</dbReference>
<dbReference type="GO" id="GO:0001682">
    <property type="term" value="P:tRNA 5'-leader removal"/>
    <property type="evidence" value="ECO:0007669"/>
    <property type="project" value="InterPro"/>
</dbReference>
<reference evidence="2" key="1">
    <citation type="journal article" date="2021" name="Evol. Appl.">
        <title>The genome of the Pyrenean desman and the effects of bottlenecks and inbreeding on the genomic landscape of an endangered species.</title>
        <authorList>
            <person name="Escoda L."/>
            <person name="Castresana J."/>
        </authorList>
    </citation>
    <scope>NUCLEOTIDE SEQUENCE</scope>
    <source>
        <strain evidence="2">IBE-C5619</strain>
    </source>
</reference>
<feature type="non-terminal residue" evidence="2">
    <location>
        <position position="198"/>
    </location>
</feature>
<gene>
    <name evidence="2" type="ORF">J0S82_020138</name>
</gene>
<keyword evidence="3" id="KW-1185">Reference proteome</keyword>
<organism evidence="2 3">
    <name type="scientific">Galemys pyrenaicus</name>
    <name type="common">Iberian desman</name>
    <name type="synonym">Pyrenean desman</name>
    <dbReference type="NCBI Taxonomy" id="202257"/>
    <lineage>
        <taxon>Eukaryota</taxon>
        <taxon>Metazoa</taxon>
        <taxon>Chordata</taxon>
        <taxon>Craniata</taxon>
        <taxon>Vertebrata</taxon>
        <taxon>Euteleostomi</taxon>
        <taxon>Mammalia</taxon>
        <taxon>Eutheria</taxon>
        <taxon>Laurasiatheria</taxon>
        <taxon>Eulipotyphla</taxon>
        <taxon>Talpidae</taxon>
        <taxon>Galemys</taxon>
    </lineage>
</organism>
<dbReference type="PANTHER" id="PTHR15396">
    <property type="entry name" value="RIBONUCLEASE P PROTEIN SUBUNIT P40"/>
    <property type="match status" value="1"/>
</dbReference>
<accession>A0A8J5ZYN8</accession>
<dbReference type="AlphaFoldDB" id="A0A8J5ZYN8"/>
<dbReference type="GO" id="GO:0030681">
    <property type="term" value="C:multimeric ribonuclease P complex"/>
    <property type="evidence" value="ECO:0007669"/>
    <property type="project" value="TreeGrafter"/>
</dbReference>
<dbReference type="GO" id="GO:0004526">
    <property type="term" value="F:ribonuclease P activity"/>
    <property type="evidence" value="ECO:0007669"/>
    <property type="project" value="TreeGrafter"/>
</dbReference>